<dbReference type="AlphaFoldDB" id="A0A699V132"/>
<feature type="region of interest" description="Disordered" evidence="1">
    <location>
        <begin position="41"/>
        <end position="67"/>
    </location>
</feature>
<protein>
    <submittedName>
        <fullName evidence="2">Uncharacterized protein</fullName>
    </submittedName>
</protein>
<name>A0A699V132_TANCI</name>
<proteinExistence type="predicted"/>
<sequence>TRSCYPAKRTGYFGQQRFVLSAKSFWSGPLPRSAWFRPGRPSQESLGSACRLRRHSREHLPRKRDRRAPCSTLVPVAGPAECVANKS</sequence>
<gene>
    <name evidence="2" type="ORF">Tci_899447</name>
</gene>
<accession>A0A699V132</accession>
<dbReference type="EMBL" id="BKCJ011377349">
    <property type="protein sequence ID" value="GFD27478.1"/>
    <property type="molecule type" value="Genomic_DNA"/>
</dbReference>
<feature type="non-terminal residue" evidence="2">
    <location>
        <position position="1"/>
    </location>
</feature>
<reference evidence="2" key="1">
    <citation type="journal article" date="2019" name="Sci. Rep.">
        <title>Draft genome of Tanacetum cinerariifolium, the natural source of mosquito coil.</title>
        <authorList>
            <person name="Yamashiro T."/>
            <person name="Shiraishi A."/>
            <person name="Satake H."/>
            <person name="Nakayama K."/>
        </authorList>
    </citation>
    <scope>NUCLEOTIDE SEQUENCE</scope>
</reference>
<organism evidence="2">
    <name type="scientific">Tanacetum cinerariifolium</name>
    <name type="common">Dalmatian daisy</name>
    <name type="synonym">Chrysanthemum cinerariifolium</name>
    <dbReference type="NCBI Taxonomy" id="118510"/>
    <lineage>
        <taxon>Eukaryota</taxon>
        <taxon>Viridiplantae</taxon>
        <taxon>Streptophyta</taxon>
        <taxon>Embryophyta</taxon>
        <taxon>Tracheophyta</taxon>
        <taxon>Spermatophyta</taxon>
        <taxon>Magnoliopsida</taxon>
        <taxon>eudicotyledons</taxon>
        <taxon>Gunneridae</taxon>
        <taxon>Pentapetalae</taxon>
        <taxon>asterids</taxon>
        <taxon>campanulids</taxon>
        <taxon>Asterales</taxon>
        <taxon>Asteraceae</taxon>
        <taxon>Asteroideae</taxon>
        <taxon>Anthemideae</taxon>
        <taxon>Anthemidinae</taxon>
        <taxon>Tanacetum</taxon>
    </lineage>
</organism>
<evidence type="ECO:0000313" key="2">
    <source>
        <dbReference type="EMBL" id="GFD27478.1"/>
    </source>
</evidence>
<feature type="compositionally biased region" description="Basic residues" evidence="1">
    <location>
        <begin position="51"/>
        <end position="66"/>
    </location>
</feature>
<evidence type="ECO:0000256" key="1">
    <source>
        <dbReference type="SAM" id="MobiDB-lite"/>
    </source>
</evidence>
<comment type="caution">
    <text evidence="2">The sequence shown here is derived from an EMBL/GenBank/DDBJ whole genome shotgun (WGS) entry which is preliminary data.</text>
</comment>